<dbReference type="RefSeq" id="WP_131258210.1">
    <property type="nucleotide sequence ID" value="NZ_JBHSUS010000001.1"/>
</dbReference>
<dbReference type="PANTHER" id="PTHR43667:SF2">
    <property type="entry name" value="FATTY ACID C-METHYL TRANSFERASE"/>
    <property type="match status" value="1"/>
</dbReference>
<accession>A0ABW1XMD6</accession>
<comment type="caution">
    <text evidence="6">The sequence shown here is derived from an EMBL/GenBank/DDBJ whole genome shotgun (WGS) entry which is preliminary data.</text>
</comment>
<gene>
    <name evidence="6" type="ORF">ACFP85_09645</name>
</gene>
<dbReference type="InterPro" id="IPR029063">
    <property type="entry name" value="SAM-dependent_MTases_sf"/>
</dbReference>
<dbReference type="InterPro" id="IPR050723">
    <property type="entry name" value="CFA/CMAS"/>
</dbReference>
<name>A0ABW1XMD6_9ALTE</name>
<evidence type="ECO:0000313" key="7">
    <source>
        <dbReference type="Proteomes" id="UP001596364"/>
    </source>
</evidence>
<keyword evidence="4" id="KW-0949">S-adenosyl-L-methionine</keyword>
<dbReference type="InterPro" id="IPR003333">
    <property type="entry name" value="CMAS"/>
</dbReference>
<dbReference type="GO" id="GO:0032259">
    <property type="term" value="P:methylation"/>
    <property type="evidence" value="ECO:0007669"/>
    <property type="project" value="UniProtKB-KW"/>
</dbReference>
<dbReference type="SUPFAM" id="SSF53335">
    <property type="entry name" value="S-adenosyl-L-methionine-dependent methyltransferases"/>
    <property type="match status" value="1"/>
</dbReference>
<reference evidence="7" key="1">
    <citation type="journal article" date="2019" name="Int. J. Syst. Evol. Microbiol.">
        <title>The Global Catalogue of Microorganisms (GCM) 10K type strain sequencing project: providing services to taxonomists for standard genome sequencing and annotation.</title>
        <authorList>
            <consortium name="The Broad Institute Genomics Platform"/>
            <consortium name="The Broad Institute Genome Sequencing Center for Infectious Disease"/>
            <person name="Wu L."/>
            <person name="Ma J."/>
        </authorList>
    </citation>
    <scope>NUCLEOTIDE SEQUENCE [LARGE SCALE GENOMIC DNA]</scope>
    <source>
        <strain evidence="7">CGMCC 1.16031</strain>
    </source>
</reference>
<evidence type="ECO:0000256" key="3">
    <source>
        <dbReference type="ARBA" id="ARBA00022679"/>
    </source>
</evidence>
<sequence length="422" mass="48016">MSAQINAQPISGANSGWLASLARNLLFKRLQQLHTGTLIVIEGEQRHVFGQPLEQHAELQVELIIKDPGSYVDIAFGGSVGAAEAYMTGDWECDKLTQLIQLFVRNMDVLDKMDSGWTVIQKPLMKLLHNLKRNTEKGARRNVAAHYDLGNSMFATFLDPTMMYSSGIFPRADASMQEASEHKLRTICEKLGVQASDHIVEIGTGWGGFAIFAAREYGCRITTTTISQQQYQLAKQRIEEAGLGDKITLLQQDYRKLDGQYDKLVSIEMIEAVGWQYYPTYFNKCASLLKPEGTMLIQAITITDQRFEQYKKDVDFIQKYIFPGAGLPSVSAIMDAVREKTDLRLVHLQDFAEHYAMTLNAWCQRFMQRAESIKAQGYSDEFIRMWEYYLRYCEGGFKERSIGVSHLIFAKPRHKQEVLSRA</sequence>
<dbReference type="CDD" id="cd02440">
    <property type="entry name" value="AdoMet_MTases"/>
    <property type="match status" value="1"/>
</dbReference>
<dbReference type="PANTHER" id="PTHR43667">
    <property type="entry name" value="CYCLOPROPANE-FATTY-ACYL-PHOSPHOLIPID SYNTHASE"/>
    <property type="match status" value="1"/>
</dbReference>
<dbReference type="Proteomes" id="UP001596364">
    <property type="component" value="Unassembled WGS sequence"/>
</dbReference>
<dbReference type="EC" id="2.1.1.-" evidence="6"/>
<dbReference type="PIRSF" id="PIRSF003085">
    <property type="entry name" value="CMAS"/>
    <property type="match status" value="1"/>
</dbReference>
<keyword evidence="2 6" id="KW-0489">Methyltransferase</keyword>
<dbReference type="Pfam" id="PF02353">
    <property type="entry name" value="CMAS"/>
    <property type="match status" value="1"/>
</dbReference>
<evidence type="ECO:0000313" key="6">
    <source>
        <dbReference type="EMBL" id="MFC6440410.1"/>
    </source>
</evidence>
<proteinExistence type="inferred from homology"/>
<organism evidence="6 7">
    <name type="scientific">Pseudobowmanella zhangzhouensis</name>
    <dbReference type="NCBI Taxonomy" id="1537679"/>
    <lineage>
        <taxon>Bacteria</taxon>
        <taxon>Pseudomonadati</taxon>
        <taxon>Pseudomonadota</taxon>
        <taxon>Gammaproteobacteria</taxon>
        <taxon>Alteromonadales</taxon>
        <taxon>Alteromonadaceae</taxon>
    </lineage>
</organism>
<keyword evidence="5" id="KW-0443">Lipid metabolism</keyword>
<dbReference type="EMBL" id="JBHSUS010000001">
    <property type="protein sequence ID" value="MFC6440410.1"/>
    <property type="molecule type" value="Genomic_DNA"/>
</dbReference>
<keyword evidence="7" id="KW-1185">Reference proteome</keyword>
<evidence type="ECO:0000256" key="1">
    <source>
        <dbReference type="ARBA" id="ARBA00010815"/>
    </source>
</evidence>
<keyword evidence="3 6" id="KW-0808">Transferase</keyword>
<protein>
    <submittedName>
        <fullName evidence="6">Class I SAM-dependent methyltransferase</fullName>
        <ecNumber evidence="6">2.1.1.-</ecNumber>
    </submittedName>
</protein>
<evidence type="ECO:0000256" key="5">
    <source>
        <dbReference type="ARBA" id="ARBA00023098"/>
    </source>
</evidence>
<dbReference type="GO" id="GO:0008168">
    <property type="term" value="F:methyltransferase activity"/>
    <property type="evidence" value="ECO:0007669"/>
    <property type="project" value="UniProtKB-KW"/>
</dbReference>
<comment type="similarity">
    <text evidence="1">Belongs to the CFA/CMAS family.</text>
</comment>
<dbReference type="Gene3D" id="3.40.50.150">
    <property type="entry name" value="Vaccinia Virus protein VP39"/>
    <property type="match status" value="1"/>
</dbReference>
<evidence type="ECO:0000256" key="4">
    <source>
        <dbReference type="ARBA" id="ARBA00022691"/>
    </source>
</evidence>
<evidence type="ECO:0000256" key="2">
    <source>
        <dbReference type="ARBA" id="ARBA00022603"/>
    </source>
</evidence>